<name>A0A250K1K6_9BACT</name>
<dbReference type="AlphaFoldDB" id="A0A250K1K6"/>
<evidence type="ECO:0000313" key="3">
    <source>
        <dbReference type="Proteomes" id="UP000217343"/>
    </source>
</evidence>
<dbReference type="Proteomes" id="UP000217343">
    <property type="component" value="Chromosome"/>
</dbReference>
<gene>
    <name evidence="2" type="ORF">MYMAC_005126</name>
</gene>
<dbReference type="EMBL" id="CP022203">
    <property type="protein sequence ID" value="ATB49481.1"/>
    <property type="molecule type" value="Genomic_DNA"/>
</dbReference>
<evidence type="ECO:0000313" key="2">
    <source>
        <dbReference type="EMBL" id="ATB49481.1"/>
    </source>
</evidence>
<feature type="region of interest" description="Disordered" evidence="1">
    <location>
        <begin position="248"/>
        <end position="313"/>
    </location>
</feature>
<feature type="compositionally biased region" description="Basic and acidic residues" evidence="1">
    <location>
        <begin position="299"/>
        <end position="310"/>
    </location>
</feature>
<proteinExistence type="predicted"/>
<feature type="region of interest" description="Disordered" evidence="1">
    <location>
        <begin position="1"/>
        <end position="83"/>
    </location>
</feature>
<organism evidence="2 3">
    <name type="scientific">Corallococcus macrosporus DSM 14697</name>
    <dbReference type="NCBI Taxonomy" id="1189310"/>
    <lineage>
        <taxon>Bacteria</taxon>
        <taxon>Pseudomonadati</taxon>
        <taxon>Myxococcota</taxon>
        <taxon>Myxococcia</taxon>
        <taxon>Myxococcales</taxon>
        <taxon>Cystobacterineae</taxon>
        <taxon>Myxococcaceae</taxon>
        <taxon>Corallococcus</taxon>
    </lineage>
</organism>
<feature type="region of interest" description="Disordered" evidence="1">
    <location>
        <begin position="373"/>
        <end position="402"/>
    </location>
</feature>
<evidence type="ECO:0000256" key="1">
    <source>
        <dbReference type="SAM" id="MobiDB-lite"/>
    </source>
</evidence>
<reference evidence="2 3" key="1">
    <citation type="submission" date="2017-06" db="EMBL/GenBank/DDBJ databases">
        <title>Sequencing and comparative analysis of myxobacterial genomes.</title>
        <authorList>
            <person name="Rupp O."/>
            <person name="Goesmann A."/>
            <person name="Sogaard-Andersen L."/>
        </authorList>
    </citation>
    <scope>NUCLEOTIDE SEQUENCE [LARGE SCALE GENOMIC DNA]</scope>
    <source>
        <strain evidence="2 3">DSM 14697</strain>
    </source>
</reference>
<accession>A0A250K1K6</accession>
<keyword evidence="3" id="KW-1185">Reference proteome</keyword>
<protein>
    <submittedName>
        <fullName evidence="2">Uncharacterized protein</fullName>
    </submittedName>
</protein>
<sequence length="536" mass="53779">MIGKAKASSFSSKRPGAAQSSPTAPKPPPSSASAPDKGGRVPQGSSTRPSGPVDSFQSSGGPGRPSGPAAPQSPGGPGRPSVRETALQTMADLGPAALQTAADFGPAALQSVGAFGPAALQSVSALGPAAGLPPMDGFGPAAAPPPMAGFNPAAGLPPMGGFNPAAGLPPMGGFNPAAALPPMAGFNPAAGLAPMGGFNPAAGLPPMDSFGPVSALPPTGGFGPMSPLQAGGVPMGHVNPMDGFETGAITQPQPFNAPMRPGAQAPVNEPATFAPRGLPKNLQNLKPAPEPSGSGVPSAKDKRPAGDKRTAAQIVDDSPALKNLGRQKDIKFEQLCKQTGIDPKLDLKDAKQNPDAVYRLAKVLEFIDSAKTSTGEDRSNKVKNGKGDGNIEGITKDGDARHGTEAGMVKDFAEKGYSFLGEHQLPTTKDTHVKADGSNKDNFQWFAGEAGKHLWFLPGVSNVLTGIGDSEGGVKGVFEGAAKGYLNTVKGAAEGVLGAVTTGRINPASMIFGGAMGALANTEAAPQPVKDIASML</sequence>
<dbReference type="KEGG" id="mmas:MYMAC_005126"/>